<dbReference type="AlphaFoldDB" id="A0AA39P809"/>
<dbReference type="GO" id="GO:0008422">
    <property type="term" value="F:beta-glucosidase activity"/>
    <property type="evidence" value="ECO:0007669"/>
    <property type="project" value="TreeGrafter"/>
</dbReference>
<dbReference type="GO" id="GO:0009251">
    <property type="term" value="P:glucan catabolic process"/>
    <property type="evidence" value="ECO:0007669"/>
    <property type="project" value="TreeGrafter"/>
</dbReference>
<dbReference type="PANTHER" id="PTHR31297">
    <property type="entry name" value="GLUCAN ENDO-1,6-BETA-GLUCOSIDASE B"/>
    <property type="match status" value="1"/>
</dbReference>
<evidence type="ECO:0000256" key="4">
    <source>
        <dbReference type="SAM" id="MobiDB-lite"/>
    </source>
</evidence>
<evidence type="ECO:0000256" key="1">
    <source>
        <dbReference type="ARBA" id="ARBA00005641"/>
    </source>
</evidence>
<protein>
    <submittedName>
        <fullName evidence="5">Glycoside hydrolase family 5 protein</fullName>
    </submittedName>
</protein>
<keyword evidence="2 5" id="KW-0378">Hydrolase</keyword>
<evidence type="ECO:0000256" key="2">
    <source>
        <dbReference type="ARBA" id="ARBA00022801"/>
    </source>
</evidence>
<organism evidence="5 6">
    <name type="scientific">Armillaria novae-zelandiae</name>
    <dbReference type="NCBI Taxonomy" id="153914"/>
    <lineage>
        <taxon>Eukaryota</taxon>
        <taxon>Fungi</taxon>
        <taxon>Dikarya</taxon>
        <taxon>Basidiomycota</taxon>
        <taxon>Agaricomycotina</taxon>
        <taxon>Agaricomycetes</taxon>
        <taxon>Agaricomycetidae</taxon>
        <taxon>Agaricales</taxon>
        <taxon>Marasmiineae</taxon>
        <taxon>Physalacriaceae</taxon>
        <taxon>Armillaria</taxon>
    </lineage>
</organism>
<dbReference type="InterPro" id="IPR050386">
    <property type="entry name" value="Glycosyl_hydrolase_5"/>
</dbReference>
<dbReference type="PANTHER" id="PTHR31297:SF13">
    <property type="entry name" value="PUTATIVE-RELATED"/>
    <property type="match status" value="1"/>
</dbReference>
<evidence type="ECO:0000313" key="5">
    <source>
        <dbReference type="EMBL" id="KAK0478804.1"/>
    </source>
</evidence>
<comment type="similarity">
    <text evidence="1">Belongs to the glycosyl hydrolase 5 (cellulase A) family.</text>
</comment>
<evidence type="ECO:0000313" key="6">
    <source>
        <dbReference type="Proteomes" id="UP001175227"/>
    </source>
</evidence>
<name>A0AA39P809_9AGAR</name>
<dbReference type="SUPFAM" id="SSF51445">
    <property type="entry name" value="(Trans)glycosidases"/>
    <property type="match status" value="1"/>
</dbReference>
<dbReference type="InterPro" id="IPR017853">
    <property type="entry name" value="GH"/>
</dbReference>
<dbReference type="Proteomes" id="UP001175227">
    <property type="component" value="Unassembled WGS sequence"/>
</dbReference>
<proteinExistence type="inferred from homology"/>
<comment type="caution">
    <text evidence="5">The sequence shown here is derived from an EMBL/GenBank/DDBJ whole genome shotgun (WGS) entry which is preliminary data.</text>
</comment>
<sequence>MSLLKVSGTKIVDEEGKEVILRGAGLGGWMNMENFISGYPGCEFQIRDALAETIGQEKSDFFFDKFLEYFFMDADAAFFSSLGLNCIRLPFNYHHFEDDMNPRVLKESGFKHLDRVIDLYLHTAPGGQNTDWHSDHGGHIANFWNHKDFQDRTATTPSTSPPTPNIPASSPFTTASTKLSAPSTPDHAIFFDGNTFASDFSYFGDFHKQWDNTAYAIHDYSLFGFPAPPEDYKREWMDERGLCVWNGEWGPVYARRQYDGDATDAINTMRYKVLKDQLDIYNKDRLSWTIWLYKDIGYQGMVYVSQETPYMALFKDFLAKKHRLAVDAWGTDDSAVRHVYQPLIDHVMKEIPPKFRELYPFPVWKLDARVGRLARNILVAEFLVQEWADHFIGKEKDELDRIAASFRYDQCEKREGLNNILMENAKLFQ</sequence>
<feature type="region of interest" description="Disordered" evidence="4">
    <location>
        <begin position="152"/>
        <end position="180"/>
    </location>
</feature>
<gene>
    <name evidence="5" type="ORF">IW261DRAFT_1628071</name>
</gene>
<dbReference type="GO" id="GO:0005576">
    <property type="term" value="C:extracellular region"/>
    <property type="evidence" value="ECO:0007669"/>
    <property type="project" value="TreeGrafter"/>
</dbReference>
<reference evidence="5" key="1">
    <citation type="submission" date="2023-06" db="EMBL/GenBank/DDBJ databases">
        <authorList>
            <consortium name="Lawrence Berkeley National Laboratory"/>
            <person name="Ahrendt S."/>
            <person name="Sahu N."/>
            <person name="Indic B."/>
            <person name="Wong-Bajracharya J."/>
            <person name="Merenyi Z."/>
            <person name="Ke H.-M."/>
            <person name="Monk M."/>
            <person name="Kocsube S."/>
            <person name="Drula E."/>
            <person name="Lipzen A."/>
            <person name="Balint B."/>
            <person name="Henrissat B."/>
            <person name="Andreopoulos B."/>
            <person name="Martin F.M."/>
            <person name="Harder C.B."/>
            <person name="Rigling D."/>
            <person name="Ford K.L."/>
            <person name="Foster G.D."/>
            <person name="Pangilinan J."/>
            <person name="Papanicolaou A."/>
            <person name="Barry K."/>
            <person name="LaButti K."/>
            <person name="Viragh M."/>
            <person name="Koriabine M."/>
            <person name="Yan M."/>
            <person name="Riley R."/>
            <person name="Champramary S."/>
            <person name="Plett K.L."/>
            <person name="Tsai I.J."/>
            <person name="Slot J."/>
            <person name="Sipos G."/>
            <person name="Plett J."/>
            <person name="Nagy L.G."/>
            <person name="Grigoriev I.V."/>
        </authorList>
    </citation>
    <scope>NUCLEOTIDE SEQUENCE</scope>
    <source>
        <strain evidence="5">ICMP 16352</strain>
    </source>
</reference>
<keyword evidence="6" id="KW-1185">Reference proteome</keyword>
<evidence type="ECO:0000256" key="3">
    <source>
        <dbReference type="ARBA" id="ARBA00023295"/>
    </source>
</evidence>
<accession>A0AA39P809</accession>
<dbReference type="EMBL" id="JAUEPR010000013">
    <property type="protein sequence ID" value="KAK0478804.1"/>
    <property type="molecule type" value="Genomic_DNA"/>
</dbReference>
<keyword evidence="3" id="KW-0326">Glycosidase</keyword>
<dbReference type="Gene3D" id="3.20.20.80">
    <property type="entry name" value="Glycosidases"/>
    <property type="match status" value="2"/>
</dbReference>
<dbReference type="GO" id="GO:0009986">
    <property type="term" value="C:cell surface"/>
    <property type="evidence" value="ECO:0007669"/>
    <property type="project" value="TreeGrafter"/>
</dbReference>